<dbReference type="EMBL" id="CP031417">
    <property type="protein sequence ID" value="AXK79956.1"/>
    <property type="molecule type" value="Genomic_DNA"/>
</dbReference>
<reference evidence="1 2" key="1">
    <citation type="submission" date="2018-07" db="EMBL/GenBank/DDBJ databases">
        <authorList>
            <person name="Quirk P.G."/>
            <person name="Krulwich T.A."/>
        </authorList>
    </citation>
    <scope>NUCLEOTIDE SEQUENCE [LARGE SCALE GENOMIC DNA]</scope>
    <source>
        <strain evidence="1 2">CC-BB4</strain>
    </source>
</reference>
<gene>
    <name evidence="1" type="ORF">DW352_05150</name>
</gene>
<evidence type="ECO:0000313" key="1">
    <source>
        <dbReference type="EMBL" id="AXK79956.1"/>
    </source>
</evidence>
<dbReference type="AlphaFoldDB" id="A0A345ZSQ9"/>
<sequence length="194" mass="21968">MALTPLAVARAQLLTAIDLFVADMDPVSVQSLAGNAREILEDLCRYANVEPMTELLLADHPGKPKRDIYAAMNLYRNCFKHVGTTEAERADDQLTLDQFDDTKNDYLLYICIEDYLRLRHSSPIPMQIFHAWFCACHAHLLMSQAQAQKLLDLFPGIQTMTRDQQKRGLAGCIQQFSSHSELLAHPETEVSFTE</sequence>
<keyword evidence="2" id="KW-1185">Reference proteome</keyword>
<protein>
    <submittedName>
        <fullName evidence="1">Uncharacterized protein</fullName>
    </submittedName>
</protein>
<organism evidence="1 2">
    <name type="scientific">Pseudolabrys taiwanensis</name>
    <dbReference type="NCBI Taxonomy" id="331696"/>
    <lineage>
        <taxon>Bacteria</taxon>
        <taxon>Pseudomonadati</taxon>
        <taxon>Pseudomonadota</taxon>
        <taxon>Alphaproteobacteria</taxon>
        <taxon>Hyphomicrobiales</taxon>
        <taxon>Xanthobacteraceae</taxon>
        <taxon>Pseudolabrys</taxon>
    </lineage>
</organism>
<dbReference type="OrthoDB" id="7859493at2"/>
<evidence type="ECO:0000313" key="2">
    <source>
        <dbReference type="Proteomes" id="UP000254889"/>
    </source>
</evidence>
<dbReference type="KEGG" id="ptaw:DW352_05150"/>
<proteinExistence type="predicted"/>
<name>A0A345ZSQ9_9HYPH</name>
<dbReference type="Proteomes" id="UP000254889">
    <property type="component" value="Chromosome"/>
</dbReference>
<accession>A0A345ZSQ9</accession>